<dbReference type="EMBL" id="CVQH01023369">
    <property type="protein sequence ID" value="CRK35056.1"/>
    <property type="molecule type" value="Genomic_DNA"/>
</dbReference>
<gene>
    <name evidence="2" type="ORF">BN1708_019693</name>
</gene>
<feature type="compositionally biased region" description="Polar residues" evidence="1">
    <location>
        <begin position="1"/>
        <end position="11"/>
    </location>
</feature>
<reference evidence="2 3" key="1">
    <citation type="submission" date="2015-05" db="EMBL/GenBank/DDBJ databases">
        <authorList>
            <person name="Wang D.B."/>
            <person name="Wang M."/>
        </authorList>
    </citation>
    <scope>NUCLEOTIDE SEQUENCE [LARGE SCALE GENOMIC DNA]</scope>
    <source>
        <strain evidence="2">VL1</strain>
    </source>
</reference>
<evidence type="ECO:0000313" key="2">
    <source>
        <dbReference type="EMBL" id="CRK35056.1"/>
    </source>
</evidence>
<sequence>TTAWRTRTTACSSITPPRPSRSRATRTPSRRRRAPRRSSKSNRPHGAPRRPRDNSCSRTSTTRCTASWPRPSPRPTPRRRPPPPTVFSGRASTPSRACSGTWSAARRSPRTTSTRP</sequence>
<feature type="compositionally biased region" description="Basic residues" evidence="1">
    <location>
        <begin position="20"/>
        <end position="49"/>
    </location>
</feature>
<accession>A0A0G4MLC6</accession>
<evidence type="ECO:0000313" key="3">
    <source>
        <dbReference type="Proteomes" id="UP000044602"/>
    </source>
</evidence>
<dbReference type="AlphaFoldDB" id="A0A0G4MLC6"/>
<protein>
    <submittedName>
        <fullName evidence="2">Uncharacterized protein</fullName>
    </submittedName>
</protein>
<proteinExistence type="predicted"/>
<feature type="region of interest" description="Disordered" evidence="1">
    <location>
        <begin position="1"/>
        <end position="116"/>
    </location>
</feature>
<feature type="compositionally biased region" description="Low complexity" evidence="1">
    <location>
        <begin position="56"/>
        <end position="69"/>
    </location>
</feature>
<keyword evidence="3" id="KW-1185">Reference proteome</keyword>
<evidence type="ECO:0000256" key="1">
    <source>
        <dbReference type="SAM" id="MobiDB-lite"/>
    </source>
</evidence>
<dbReference type="Proteomes" id="UP000044602">
    <property type="component" value="Unassembled WGS sequence"/>
</dbReference>
<feature type="compositionally biased region" description="Polar residues" evidence="1">
    <location>
        <begin position="90"/>
        <end position="102"/>
    </location>
</feature>
<feature type="compositionally biased region" description="Low complexity" evidence="1">
    <location>
        <begin position="103"/>
        <end position="116"/>
    </location>
</feature>
<organism evidence="2 3">
    <name type="scientific">Verticillium longisporum</name>
    <name type="common">Verticillium dahliae var. longisporum</name>
    <dbReference type="NCBI Taxonomy" id="100787"/>
    <lineage>
        <taxon>Eukaryota</taxon>
        <taxon>Fungi</taxon>
        <taxon>Dikarya</taxon>
        <taxon>Ascomycota</taxon>
        <taxon>Pezizomycotina</taxon>
        <taxon>Sordariomycetes</taxon>
        <taxon>Hypocreomycetidae</taxon>
        <taxon>Glomerellales</taxon>
        <taxon>Plectosphaerellaceae</taxon>
        <taxon>Verticillium</taxon>
    </lineage>
</organism>
<feature type="non-terminal residue" evidence="2">
    <location>
        <position position="1"/>
    </location>
</feature>
<name>A0A0G4MLC6_VERLO</name>